<dbReference type="Proteomes" id="UP001432322">
    <property type="component" value="Unassembled WGS sequence"/>
</dbReference>
<dbReference type="EMBL" id="BTSY01000005">
    <property type="protein sequence ID" value="GMT29966.1"/>
    <property type="molecule type" value="Genomic_DNA"/>
</dbReference>
<name>A0AAV5WDI3_9BILA</name>
<protein>
    <submittedName>
        <fullName evidence="2">Uncharacterized protein</fullName>
    </submittedName>
</protein>
<keyword evidence="3" id="KW-1185">Reference proteome</keyword>
<gene>
    <name evidence="2" type="ORF">PFISCL1PPCAC_21262</name>
</gene>
<organism evidence="2 3">
    <name type="scientific">Pristionchus fissidentatus</name>
    <dbReference type="NCBI Taxonomy" id="1538716"/>
    <lineage>
        <taxon>Eukaryota</taxon>
        <taxon>Metazoa</taxon>
        <taxon>Ecdysozoa</taxon>
        <taxon>Nematoda</taxon>
        <taxon>Chromadorea</taxon>
        <taxon>Rhabditida</taxon>
        <taxon>Rhabditina</taxon>
        <taxon>Diplogasteromorpha</taxon>
        <taxon>Diplogasteroidea</taxon>
        <taxon>Neodiplogasteridae</taxon>
        <taxon>Pristionchus</taxon>
    </lineage>
</organism>
<sequence length="93" mass="10947">LLLSIFLHFFLNFLHLQIRHRSFQRGDRSWLVIDRLLRAGIILFEPELRTSYRNLLSSQSRSAQLLHCLIRLLIARVLGEREALRSAIGLLRV</sequence>
<evidence type="ECO:0000313" key="3">
    <source>
        <dbReference type="Proteomes" id="UP001432322"/>
    </source>
</evidence>
<feature type="signal peptide" evidence="1">
    <location>
        <begin position="1"/>
        <end position="16"/>
    </location>
</feature>
<reference evidence="2" key="1">
    <citation type="submission" date="2023-10" db="EMBL/GenBank/DDBJ databases">
        <title>Genome assembly of Pristionchus species.</title>
        <authorList>
            <person name="Yoshida K."/>
            <person name="Sommer R.J."/>
        </authorList>
    </citation>
    <scope>NUCLEOTIDE SEQUENCE</scope>
    <source>
        <strain evidence="2">RS5133</strain>
    </source>
</reference>
<dbReference type="AlphaFoldDB" id="A0AAV5WDI3"/>
<feature type="chain" id="PRO_5043876507" evidence="1">
    <location>
        <begin position="17"/>
        <end position="93"/>
    </location>
</feature>
<proteinExistence type="predicted"/>
<evidence type="ECO:0000313" key="2">
    <source>
        <dbReference type="EMBL" id="GMT29966.1"/>
    </source>
</evidence>
<feature type="non-terminal residue" evidence="2">
    <location>
        <position position="1"/>
    </location>
</feature>
<accession>A0AAV5WDI3</accession>
<evidence type="ECO:0000256" key="1">
    <source>
        <dbReference type="SAM" id="SignalP"/>
    </source>
</evidence>
<comment type="caution">
    <text evidence="2">The sequence shown here is derived from an EMBL/GenBank/DDBJ whole genome shotgun (WGS) entry which is preliminary data.</text>
</comment>
<keyword evidence="1" id="KW-0732">Signal</keyword>